<proteinExistence type="predicted"/>
<dbReference type="KEGG" id="mik:FOE78_23360"/>
<dbReference type="AlphaFoldDB" id="A0A516Q4V6"/>
<dbReference type="EMBL" id="CP041692">
    <property type="protein sequence ID" value="QDP98448.1"/>
    <property type="molecule type" value="Genomic_DNA"/>
</dbReference>
<protein>
    <submittedName>
        <fullName evidence="1">Gamma-glutamyl-gamma-aminobutyrate hydrolase family protein</fullName>
    </submittedName>
</protein>
<dbReference type="Pfam" id="PF07722">
    <property type="entry name" value="Peptidase_C26"/>
    <property type="match status" value="1"/>
</dbReference>
<gene>
    <name evidence="1" type="ORF">FOE78_23360</name>
</gene>
<dbReference type="InterPro" id="IPR044668">
    <property type="entry name" value="PuuD-like"/>
</dbReference>
<dbReference type="RefSeq" id="WP_143988387.1">
    <property type="nucleotide sequence ID" value="NZ_CP041692.1"/>
</dbReference>
<organism evidence="1 2">
    <name type="scientific">Microlunatus elymi</name>
    <dbReference type="NCBI Taxonomy" id="2596828"/>
    <lineage>
        <taxon>Bacteria</taxon>
        <taxon>Bacillati</taxon>
        <taxon>Actinomycetota</taxon>
        <taxon>Actinomycetes</taxon>
        <taxon>Propionibacteriales</taxon>
        <taxon>Propionibacteriaceae</taxon>
        <taxon>Microlunatus</taxon>
    </lineage>
</organism>
<name>A0A516Q4V6_9ACTN</name>
<keyword evidence="2" id="KW-1185">Reference proteome</keyword>
<dbReference type="GO" id="GO:0005829">
    <property type="term" value="C:cytosol"/>
    <property type="evidence" value="ECO:0007669"/>
    <property type="project" value="TreeGrafter"/>
</dbReference>
<dbReference type="CDD" id="cd01745">
    <property type="entry name" value="GATase1_2"/>
    <property type="match status" value="1"/>
</dbReference>
<sequence>MSRPLVLIVGRWSDRIGNDTRGCYVPQKMMDAVARAGGEPIMVWPDTDERARRLADLADGVVLPGGVDLDLRPFGIAEVHPRETHAPKEQDAADLTVARAALSAELPILAICRGMQVLNIVLGGTIHQHFDETTVSHTNNPHEFDVVPGTLTETIMGGPRISGFSNHHQACDRLADRLILSASSDDKIIEAFESTDGRILGLQWHPEVDAATDPAQQSPFDWLVRAAS</sequence>
<dbReference type="GO" id="GO:0006598">
    <property type="term" value="P:polyamine catabolic process"/>
    <property type="evidence" value="ECO:0007669"/>
    <property type="project" value="TreeGrafter"/>
</dbReference>
<reference evidence="1 2" key="1">
    <citation type="submission" date="2019-07" db="EMBL/GenBank/DDBJ databases">
        <title>Microlunatus dokdonensis sp. nov. isolated from the rhizospheric soil of the wild plant Elymus tsukushiensis.</title>
        <authorList>
            <person name="Ghim S.-Y."/>
            <person name="Hwang Y.-J."/>
            <person name="Son J.-S."/>
            <person name="Shin J.-H."/>
        </authorList>
    </citation>
    <scope>NUCLEOTIDE SEQUENCE [LARGE SCALE GENOMIC DNA]</scope>
    <source>
        <strain evidence="1 2">KUDC0627</strain>
    </source>
</reference>
<dbReference type="InterPro" id="IPR029062">
    <property type="entry name" value="Class_I_gatase-like"/>
</dbReference>
<dbReference type="Gene3D" id="3.40.50.880">
    <property type="match status" value="1"/>
</dbReference>
<dbReference type="InterPro" id="IPR011697">
    <property type="entry name" value="Peptidase_C26"/>
</dbReference>
<keyword evidence="1" id="KW-0378">Hydrolase</keyword>
<evidence type="ECO:0000313" key="2">
    <source>
        <dbReference type="Proteomes" id="UP000319263"/>
    </source>
</evidence>
<dbReference type="PROSITE" id="PS51273">
    <property type="entry name" value="GATASE_TYPE_1"/>
    <property type="match status" value="1"/>
</dbReference>
<dbReference type="SUPFAM" id="SSF52317">
    <property type="entry name" value="Class I glutamine amidotransferase-like"/>
    <property type="match status" value="1"/>
</dbReference>
<dbReference type="Proteomes" id="UP000319263">
    <property type="component" value="Chromosome"/>
</dbReference>
<dbReference type="OrthoDB" id="9813383at2"/>
<dbReference type="GO" id="GO:0033969">
    <property type="term" value="F:gamma-glutamyl-gamma-aminobutyrate hydrolase activity"/>
    <property type="evidence" value="ECO:0007669"/>
    <property type="project" value="TreeGrafter"/>
</dbReference>
<accession>A0A516Q4V6</accession>
<dbReference type="PANTHER" id="PTHR43235">
    <property type="entry name" value="GLUTAMINE AMIDOTRANSFERASE PB2B2.05-RELATED"/>
    <property type="match status" value="1"/>
</dbReference>
<evidence type="ECO:0000313" key="1">
    <source>
        <dbReference type="EMBL" id="QDP98448.1"/>
    </source>
</evidence>
<dbReference type="PANTHER" id="PTHR43235:SF1">
    <property type="entry name" value="GLUTAMINE AMIDOTRANSFERASE PB2B2.05-RELATED"/>
    <property type="match status" value="1"/>
</dbReference>